<keyword evidence="2" id="KW-0732">Signal</keyword>
<dbReference type="Proteomes" id="UP000428803">
    <property type="component" value="Chromosome"/>
</dbReference>
<dbReference type="Pfam" id="PF09476">
    <property type="entry name" value="Pilus_CpaD"/>
    <property type="match status" value="1"/>
</dbReference>
<feature type="chain" id="PRO_5026307019" evidence="2">
    <location>
        <begin position="23"/>
        <end position="203"/>
    </location>
</feature>
<feature type="signal peptide" evidence="2">
    <location>
        <begin position="1"/>
        <end position="22"/>
    </location>
</feature>
<evidence type="ECO:0000256" key="1">
    <source>
        <dbReference type="SAM" id="MobiDB-lite"/>
    </source>
</evidence>
<dbReference type="InterPro" id="IPR019027">
    <property type="entry name" value="Pilus_biogenesis_CpaD-related"/>
</dbReference>
<sequence length="203" mass="21393">MTMRNMKFLTAVAASLTLAGCAAGSLGTTNTSMYSVHQPVVERTNFAIDLNSDGGGISTAEQNRLGEWFDALRLGYGDSVSVDFGSSYADQSATKIVSKVASDRGVLLDGVAPVTAGQIAPGMVRVIVTRSKASVPSCPDFTTDHDRNYNASNHSNHGCSVNSNLAAMIANPEDLVRGQENKRLDTNSGKRAVDTYRAKTGGN</sequence>
<proteinExistence type="predicted"/>
<evidence type="ECO:0000313" key="3">
    <source>
        <dbReference type="EMBL" id="QGY80395.1"/>
    </source>
</evidence>
<name>A0A6I6L3P9_9SPHN</name>
<evidence type="ECO:0000256" key="2">
    <source>
        <dbReference type="SAM" id="SignalP"/>
    </source>
</evidence>
<dbReference type="AlphaFoldDB" id="A0A6I6L3P9"/>
<dbReference type="KEGG" id="slaa:EUU25_07035"/>
<accession>A0A6I6L3P9</accession>
<organism evidence="3 4">
    <name type="scientific">Sphingorhabdus lacus</name>
    <dbReference type="NCBI Taxonomy" id="392610"/>
    <lineage>
        <taxon>Bacteria</taxon>
        <taxon>Pseudomonadati</taxon>
        <taxon>Pseudomonadota</taxon>
        <taxon>Alphaproteobacteria</taxon>
        <taxon>Sphingomonadales</taxon>
        <taxon>Sphingomonadaceae</taxon>
        <taxon>Sphingorhabdus</taxon>
    </lineage>
</organism>
<reference evidence="4" key="1">
    <citation type="submission" date="2019-01" db="EMBL/GenBank/DDBJ databases">
        <title>Sphingorhabdus lacus sp.nov., isolated from an oligotrophic freshwater lake.</title>
        <authorList>
            <person name="Park M."/>
        </authorList>
    </citation>
    <scope>NUCLEOTIDE SEQUENCE [LARGE SCALE GENOMIC DNA]</scope>
    <source>
        <strain evidence="4">IMCC1753</strain>
    </source>
</reference>
<protein>
    <submittedName>
        <fullName evidence="3">Pilus assembly protein CpaD</fullName>
    </submittedName>
</protein>
<evidence type="ECO:0000313" key="4">
    <source>
        <dbReference type="Proteomes" id="UP000428803"/>
    </source>
</evidence>
<keyword evidence="4" id="KW-1185">Reference proteome</keyword>
<dbReference type="EMBL" id="CP035733">
    <property type="protein sequence ID" value="QGY80395.1"/>
    <property type="molecule type" value="Genomic_DNA"/>
</dbReference>
<feature type="region of interest" description="Disordered" evidence="1">
    <location>
        <begin position="180"/>
        <end position="203"/>
    </location>
</feature>
<gene>
    <name evidence="3" type="ORF">EUU25_07035</name>
</gene>
<dbReference type="PROSITE" id="PS51257">
    <property type="entry name" value="PROKAR_LIPOPROTEIN"/>
    <property type="match status" value="1"/>
</dbReference>